<dbReference type="GO" id="GO:0005737">
    <property type="term" value="C:cytoplasm"/>
    <property type="evidence" value="ECO:0007669"/>
    <property type="project" value="UniProtKB-SubCell"/>
</dbReference>
<dbReference type="Gene3D" id="1.10.3900.10">
    <property type="entry name" value="YacF-like"/>
    <property type="match status" value="1"/>
</dbReference>
<keyword evidence="4 5" id="KW-0131">Cell cycle</keyword>
<keyword evidence="7" id="KW-1185">Reference proteome</keyword>
<comment type="subunit">
    <text evidence="5">Interacts with FtsZ.</text>
</comment>
<dbReference type="InterPro" id="IPR009777">
    <property type="entry name" value="ZapD"/>
</dbReference>
<dbReference type="KEGG" id="awd:AWOD_I_0407"/>
<dbReference type="HOGENOM" id="CLU_076303_0_0_6"/>
<dbReference type="SUPFAM" id="SSF160950">
    <property type="entry name" value="YacF-like"/>
    <property type="match status" value="1"/>
</dbReference>
<dbReference type="NCBIfam" id="NF003655">
    <property type="entry name" value="PRK05287.1-3"/>
    <property type="match status" value="1"/>
</dbReference>
<dbReference type="GO" id="GO:0043093">
    <property type="term" value="P:FtsZ-dependent cytokinesis"/>
    <property type="evidence" value="ECO:0007669"/>
    <property type="project" value="UniProtKB-UniRule"/>
</dbReference>
<comment type="function">
    <text evidence="5">Cell division factor that enhances FtsZ-ring assembly. Directly interacts with FtsZ and promotes bundling of FtsZ protofilaments, with a reduction in FtsZ GTPase activity.</text>
</comment>
<evidence type="ECO:0000256" key="3">
    <source>
        <dbReference type="ARBA" id="ARBA00023210"/>
    </source>
</evidence>
<dbReference type="STRING" id="80852.AWOD_I_0407"/>
<keyword evidence="2 5" id="KW-0132">Cell division</keyword>
<dbReference type="OrthoDB" id="5294622at2"/>
<evidence type="ECO:0000313" key="6">
    <source>
        <dbReference type="EMBL" id="CED70501.1"/>
    </source>
</evidence>
<dbReference type="Proteomes" id="UP000032427">
    <property type="component" value="Chromosome 1"/>
</dbReference>
<evidence type="ECO:0000256" key="5">
    <source>
        <dbReference type="HAMAP-Rule" id="MF_01092"/>
    </source>
</evidence>
<keyword evidence="3 5" id="KW-0717">Septation</keyword>
<dbReference type="EMBL" id="LN554846">
    <property type="protein sequence ID" value="CED70501.1"/>
    <property type="molecule type" value="Genomic_DNA"/>
</dbReference>
<comment type="similarity">
    <text evidence="5">Belongs to the ZapD family.</text>
</comment>
<sequence>MNGAGLQKFEHPLNERTRIYLRIESLFRKLGHSADLTRPFEYQVFFSSLFNMLDILEQVQVKADLGKDLEKLRLQYRAWMDIEDVDQQALLSILEQISQVHQNLMKTTRPGHSLKEDRFLSALKQRFFIPGGDCCFDLPALHYWLHLPLEVRCKNTHNWMSQLLPLSDALSLWLRLTRETARLKPQIARKGFMQSEMENSNLLRLEIPIEYGVYPMISGHKSRFALRFISFETNKNCEKDIEFSLAVC</sequence>
<dbReference type="PANTHER" id="PTHR39455">
    <property type="entry name" value="CELL DIVISION PROTEIN ZAPD"/>
    <property type="match status" value="1"/>
</dbReference>
<accession>A0A090IIX4</accession>
<proteinExistence type="inferred from homology"/>
<reference evidence="7" key="1">
    <citation type="submission" date="2014-09" db="EMBL/GenBank/DDBJ databases">
        <authorList>
            <person name="Hjerde E."/>
        </authorList>
    </citation>
    <scope>NUCLEOTIDE SEQUENCE [LARGE SCALE GENOMIC DNA]</scope>
    <source>
        <strain evidence="7">06/09/139</strain>
    </source>
</reference>
<evidence type="ECO:0000256" key="2">
    <source>
        <dbReference type="ARBA" id="ARBA00022618"/>
    </source>
</evidence>
<evidence type="ECO:0000256" key="4">
    <source>
        <dbReference type="ARBA" id="ARBA00023306"/>
    </source>
</evidence>
<dbReference type="GO" id="GO:0000917">
    <property type="term" value="P:division septum assembly"/>
    <property type="evidence" value="ECO:0007669"/>
    <property type="project" value="UniProtKB-KW"/>
</dbReference>
<keyword evidence="1 5" id="KW-0963">Cytoplasm</keyword>
<evidence type="ECO:0000313" key="7">
    <source>
        <dbReference type="Proteomes" id="UP000032427"/>
    </source>
</evidence>
<dbReference type="GO" id="GO:0032153">
    <property type="term" value="C:cell division site"/>
    <property type="evidence" value="ECO:0007669"/>
    <property type="project" value="TreeGrafter"/>
</dbReference>
<dbReference type="InterPro" id="IPR027462">
    <property type="entry name" value="ZapD_C"/>
</dbReference>
<name>A0A090IIX4_9GAMM</name>
<evidence type="ECO:0000256" key="1">
    <source>
        <dbReference type="ARBA" id="ARBA00022490"/>
    </source>
</evidence>
<dbReference type="GeneID" id="28539940"/>
<protein>
    <recommendedName>
        <fullName evidence="5">Cell division protein ZapD</fullName>
    </recommendedName>
    <alternativeName>
        <fullName evidence="5">Z ring-associated protein D</fullName>
    </alternativeName>
</protein>
<dbReference type="HAMAP" id="MF_01092">
    <property type="entry name" value="ZapD"/>
    <property type="match status" value="1"/>
</dbReference>
<dbReference type="AlphaFoldDB" id="A0A090IIX4"/>
<dbReference type="Gene3D" id="2.60.440.10">
    <property type="entry name" value="YacF-like domains"/>
    <property type="match status" value="1"/>
</dbReference>
<dbReference type="Pfam" id="PF07072">
    <property type="entry name" value="ZapD"/>
    <property type="match status" value="1"/>
</dbReference>
<dbReference type="InterPro" id="IPR036268">
    <property type="entry name" value="ZapD_sf"/>
</dbReference>
<gene>
    <name evidence="5" type="primary">zapD</name>
    <name evidence="6" type="ORF">AWOD_I_0407</name>
</gene>
<dbReference type="PATRIC" id="fig|80852.17.peg.414"/>
<dbReference type="PANTHER" id="PTHR39455:SF1">
    <property type="entry name" value="CELL DIVISION PROTEIN ZAPD"/>
    <property type="match status" value="1"/>
</dbReference>
<organism evidence="6 7">
    <name type="scientific">Aliivibrio wodanis</name>
    <dbReference type="NCBI Taxonomy" id="80852"/>
    <lineage>
        <taxon>Bacteria</taxon>
        <taxon>Pseudomonadati</taxon>
        <taxon>Pseudomonadota</taxon>
        <taxon>Gammaproteobacteria</taxon>
        <taxon>Vibrionales</taxon>
        <taxon>Vibrionaceae</taxon>
        <taxon>Aliivibrio</taxon>
    </lineage>
</organism>
<comment type="subcellular location">
    <subcellularLocation>
        <location evidence="5">Cytoplasm</location>
    </subcellularLocation>
    <text evidence="5">Localizes to mid-cell in an FtsZ-dependent manner.</text>
</comment>